<dbReference type="AlphaFoldDB" id="A0AAE0VGP9"/>
<dbReference type="PANTHER" id="PTHR24020">
    <property type="entry name" value="COLLAGEN ALPHA"/>
    <property type="match status" value="1"/>
</dbReference>
<evidence type="ECO:0000259" key="1">
    <source>
        <dbReference type="PROSITE" id="PS50234"/>
    </source>
</evidence>
<dbReference type="PROSITE" id="PS50234">
    <property type="entry name" value="VWFA"/>
    <property type="match status" value="1"/>
</dbReference>
<dbReference type="PANTHER" id="PTHR24020:SF20">
    <property type="entry name" value="PH DOMAIN-CONTAINING PROTEIN"/>
    <property type="match status" value="1"/>
</dbReference>
<feature type="domain" description="VWFA" evidence="1">
    <location>
        <begin position="35"/>
        <end position="211"/>
    </location>
</feature>
<sequence length="218" mass="23930">MLSDYILIRNKNNFFLIRRILKCFITGTCTLDPVDVVFVLDSTGSIGSAGFQNELDFVQEFTNLVKIGRDAFHIGVVQFGHNTLKATTEFDLNRYSDKSSIISAVQRIIFQSGGIDYIDACLQLAKYVLDQTSRSNSVKYVVLLTDGGSRDESATLVIAGILKASYTSLRLYVIGIGISAPTLHLQQVASDPSFFLHVNQPANLVSFVNSAVSTTCKD</sequence>
<dbReference type="InterPro" id="IPR002035">
    <property type="entry name" value="VWF_A"/>
</dbReference>
<keyword evidence="3" id="KW-1185">Reference proteome</keyword>
<reference evidence="2" key="3">
    <citation type="submission" date="2023-05" db="EMBL/GenBank/DDBJ databases">
        <authorList>
            <person name="Smith C.H."/>
        </authorList>
    </citation>
    <scope>NUCLEOTIDE SEQUENCE</scope>
    <source>
        <strain evidence="2">CHS0354</strain>
        <tissue evidence="2">Mantle</tissue>
    </source>
</reference>
<dbReference type="InterPro" id="IPR050525">
    <property type="entry name" value="ECM_Assembly_Org"/>
</dbReference>
<dbReference type="InterPro" id="IPR036465">
    <property type="entry name" value="vWFA_dom_sf"/>
</dbReference>
<reference evidence="2" key="2">
    <citation type="journal article" date="2021" name="Genome Biol. Evol.">
        <title>Developing a high-quality reference genome for a parasitic bivalve with doubly uniparental inheritance (Bivalvia: Unionida).</title>
        <authorList>
            <person name="Smith C.H."/>
        </authorList>
    </citation>
    <scope>NUCLEOTIDE SEQUENCE</scope>
    <source>
        <strain evidence="2">CHS0354</strain>
        <tissue evidence="2">Mantle</tissue>
    </source>
</reference>
<name>A0AAE0VGP9_9BIVA</name>
<comment type="caution">
    <text evidence="2">The sequence shown here is derived from an EMBL/GenBank/DDBJ whole genome shotgun (WGS) entry which is preliminary data.</text>
</comment>
<dbReference type="PRINTS" id="PR00453">
    <property type="entry name" value="VWFADOMAIN"/>
</dbReference>
<organism evidence="2 3">
    <name type="scientific">Potamilus streckersoni</name>
    <dbReference type="NCBI Taxonomy" id="2493646"/>
    <lineage>
        <taxon>Eukaryota</taxon>
        <taxon>Metazoa</taxon>
        <taxon>Spiralia</taxon>
        <taxon>Lophotrochozoa</taxon>
        <taxon>Mollusca</taxon>
        <taxon>Bivalvia</taxon>
        <taxon>Autobranchia</taxon>
        <taxon>Heteroconchia</taxon>
        <taxon>Palaeoheterodonta</taxon>
        <taxon>Unionida</taxon>
        <taxon>Unionoidea</taxon>
        <taxon>Unionidae</taxon>
        <taxon>Ambleminae</taxon>
        <taxon>Lampsilini</taxon>
        <taxon>Potamilus</taxon>
    </lineage>
</organism>
<dbReference type="Gene3D" id="3.40.50.410">
    <property type="entry name" value="von Willebrand factor, type A domain"/>
    <property type="match status" value="1"/>
</dbReference>
<accession>A0AAE0VGP9</accession>
<dbReference type="EMBL" id="JAEAOA010000424">
    <property type="protein sequence ID" value="KAK3576976.1"/>
    <property type="molecule type" value="Genomic_DNA"/>
</dbReference>
<dbReference type="Pfam" id="PF00092">
    <property type="entry name" value="VWA"/>
    <property type="match status" value="1"/>
</dbReference>
<dbReference type="Proteomes" id="UP001195483">
    <property type="component" value="Unassembled WGS sequence"/>
</dbReference>
<reference evidence="2" key="1">
    <citation type="journal article" date="2021" name="Genome Biol. Evol.">
        <title>A High-Quality Reference Genome for a Parasitic Bivalve with Doubly Uniparental Inheritance (Bivalvia: Unionida).</title>
        <authorList>
            <person name="Smith C.H."/>
        </authorList>
    </citation>
    <scope>NUCLEOTIDE SEQUENCE</scope>
    <source>
        <strain evidence="2">CHS0354</strain>
    </source>
</reference>
<evidence type="ECO:0000313" key="3">
    <source>
        <dbReference type="Proteomes" id="UP001195483"/>
    </source>
</evidence>
<dbReference type="SMART" id="SM00327">
    <property type="entry name" value="VWA"/>
    <property type="match status" value="1"/>
</dbReference>
<gene>
    <name evidence="2" type="ORF">CHS0354_005979</name>
</gene>
<dbReference type="SUPFAM" id="SSF53300">
    <property type="entry name" value="vWA-like"/>
    <property type="match status" value="1"/>
</dbReference>
<protein>
    <recommendedName>
        <fullName evidence="1">VWFA domain-containing protein</fullName>
    </recommendedName>
</protein>
<evidence type="ECO:0000313" key="2">
    <source>
        <dbReference type="EMBL" id="KAK3576976.1"/>
    </source>
</evidence>
<proteinExistence type="predicted"/>